<evidence type="ECO:0000256" key="7">
    <source>
        <dbReference type="RuleBase" id="RU000686"/>
    </source>
</evidence>
<feature type="compositionally biased region" description="Polar residues" evidence="8">
    <location>
        <begin position="299"/>
        <end position="323"/>
    </location>
</feature>
<feature type="compositionally biased region" description="Basic and acidic residues" evidence="8">
    <location>
        <begin position="990"/>
        <end position="1001"/>
    </location>
</feature>
<feature type="compositionally biased region" description="Polar residues" evidence="8">
    <location>
        <begin position="2717"/>
        <end position="2731"/>
    </location>
</feature>
<feature type="compositionally biased region" description="Basic and acidic residues" evidence="8">
    <location>
        <begin position="2415"/>
        <end position="2424"/>
    </location>
</feature>
<dbReference type="Proteomes" id="UP001295444">
    <property type="component" value="Chromosome 04"/>
</dbReference>
<evidence type="ECO:0000256" key="5">
    <source>
        <dbReference type="ARBA" id="ARBA00022737"/>
    </source>
</evidence>
<keyword evidence="5" id="KW-0677">Repeat</keyword>
<feature type="region of interest" description="Disordered" evidence="8">
    <location>
        <begin position="1"/>
        <end position="21"/>
    </location>
</feature>
<feature type="region of interest" description="Disordered" evidence="8">
    <location>
        <begin position="1588"/>
        <end position="1612"/>
    </location>
</feature>
<feature type="compositionally biased region" description="Basic residues" evidence="8">
    <location>
        <begin position="701"/>
        <end position="714"/>
    </location>
</feature>
<evidence type="ECO:0000256" key="4">
    <source>
        <dbReference type="ARBA" id="ARBA00022701"/>
    </source>
</evidence>
<reference evidence="9" key="1">
    <citation type="submission" date="2022-03" db="EMBL/GenBank/DDBJ databases">
        <authorList>
            <person name="Alioto T."/>
            <person name="Alioto T."/>
            <person name="Gomez Garrido J."/>
        </authorList>
    </citation>
    <scope>NUCLEOTIDE SEQUENCE</scope>
</reference>
<feature type="compositionally biased region" description="Low complexity" evidence="8">
    <location>
        <begin position="2282"/>
        <end position="2313"/>
    </location>
</feature>
<gene>
    <name evidence="9" type="ORF">PECUL_23A015130</name>
</gene>
<evidence type="ECO:0000256" key="8">
    <source>
        <dbReference type="SAM" id="MobiDB-lite"/>
    </source>
</evidence>
<feature type="region of interest" description="Disordered" evidence="8">
    <location>
        <begin position="277"/>
        <end position="323"/>
    </location>
</feature>
<feature type="compositionally biased region" description="Polar residues" evidence="8">
    <location>
        <begin position="549"/>
        <end position="563"/>
    </location>
</feature>
<dbReference type="InterPro" id="IPR001084">
    <property type="entry name" value="MAP_tubulin-bd_rpt"/>
</dbReference>
<feature type="region of interest" description="Disordered" evidence="8">
    <location>
        <begin position="549"/>
        <end position="574"/>
    </location>
</feature>
<evidence type="ECO:0000256" key="2">
    <source>
        <dbReference type="ARBA" id="ARBA00022490"/>
    </source>
</evidence>
<feature type="region of interest" description="Disordered" evidence="8">
    <location>
        <begin position="697"/>
        <end position="716"/>
    </location>
</feature>
<feature type="region of interest" description="Disordered" evidence="8">
    <location>
        <begin position="1531"/>
        <end position="1559"/>
    </location>
</feature>
<comment type="subcellular location">
    <subcellularLocation>
        <location evidence="1 7">Cytoplasm</location>
        <location evidence="1 7">Cytoskeleton</location>
    </subcellularLocation>
</comment>
<protein>
    <recommendedName>
        <fullName evidence="7">Microtubule-associated protein</fullName>
    </recommendedName>
</protein>
<dbReference type="GO" id="GO:0005874">
    <property type="term" value="C:microtubule"/>
    <property type="evidence" value="ECO:0007669"/>
    <property type="project" value="UniProtKB-KW"/>
</dbReference>
<feature type="compositionally biased region" description="Low complexity" evidence="8">
    <location>
        <begin position="2494"/>
        <end position="2503"/>
    </location>
</feature>
<dbReference type="GO" id="GO:0008017">
    <property type="term" value="F:microtubule binding"/>
    <property type="evidence" value="ECO:0007669"/>
    <property type="project" value="InterPro"/>
</dbReference>
<feature type="region of interest" description="Disordered" evidence="8">
    <location>
        <begin position="171"/>
        <end position="190"/>
    </location>
</feature>
<feature type="compositionally biased region" description="Low complexity" evidence="8">
    <location>
        <begin position="2449"/>
        <end position="2460"/>
    </location>
</feature>
<dbReference type="GO" id="GO:0000226">
    <property type="term" value="P:microtubule cytoskeleton organization"/>
    <property type="evidence" value="ECO:0007669"/>
    <property type="project" value="TreeGrafter"/>
</dbReference>
<feature type="region of interest" description="Disordered" evidence="8">
    <location>
        <begin position="51"/>
        <end position="94"/>
    </location>
</feature>
<feature type="compositionally biased region" description="Basic and acidic residues" evidence="8">
    <location>
        <begin position="1075"/>
        <end position="1090"/>
    </location>
</feature>
<keyword evidence="2 7" id="KW-0963">Cytoplasm</keyword>
<dbReference type="PANTHER" id="PTHR11501:SF16">
    <property type="entry name" value="MICROTUBULE-ASSOCIATED PROTEIN 4"/>
    <property type="match status" value="1"/>
</dbReference>
<dbReference type="PANTHER" id="PTHR11501">
    <property type="entry name" value="MICROTUBULE-ASSOCIATED PROTEIN"/>
    <property type="match status" value="1"/>
</dbReference>
<feature type="compositionally biased region" description="Polar residues" evidence="8">
    <location>
        <begin position="1950"/>
        <end position="1966"/>
    </location>
</feature>
<proteinExistence type="predicted"/>
<accession>A0AAD1RUL0</accession>
<feature type="compositionally biased region" description="Polar residues" evidence="8">
    <location>
        <begin position="2368"/>
        <end position="2392"/>
    </location>
</feature>
<dbReference type="PROSITE" id="PS51491">
    <property type="entry name" value="TAU_MAP_2"/>
    <property type="match status" value="2"/>
</dbReference>
<evidence type="ECO:0000313" key="10">
    <source>
        <dbReference type="Proteomes" id="UP001295444"/>
    </source>
</evidence>
<feature type="compositionally biased region" description="Basic and acidic residues" evidence="8">
    <location>
        <begin position="1116"/>
        <end position="1127"/>
    </location>
</feature>
<feature type="region of interest" description="Disordered" evidence="8">
    <location>
        <begin position="990"/>
        <end position="1016"/>
    </location>
</feature>
<feature type="compositionally biased region" description="Basic and acidic residues" evidence="8">
    <location>
        <begin position="2668"/>
        <end position="2677"/>
    </location>
</feature>
<feature type="region of interest" description="Disordered" evidence="8">
    <location>
        <begin position="598"/>
        <end position="621"/>
    </location>
</feature>
<dbReference type="GO" id="GO:0043005">
    <property type="term" value="C:neuron projection"/>
    <property type="evidence" value="ECO:0007669"/>
    <property type="project" value="TreeGrafter"/>
</dbReference>
<organism evidence="9 10">
    <name type="scientific">Pelobates cultripes</name>
    <name type="common">Western spadefoot toad</name>
    <dbReference type="NCBI Taxonomy" id="61616"/>
    <lineage>
        <taxon>Eukaryota</taxon>
        <taxon>Metazoa</taxon>
        <taxon>Chordata</taxon>
        <taxon>Craniata</taxon>
        <taxon>Vertebrata</taxon>
        <taxon>Euteleostomi</taxon>
        <taxon>Amphibia</taxon>
        <taxon>Batrachia</taxon>
        <taxon>Anura</taxon>
        <taxon>Pelobatoidea</taxon>
        <taxon>Pelobatidae</taxon>
        <taxon>Pelobates</taxon>
    </lineage>
</organism>
<dbReference type="PROSITE" id="PS00229">
    <property type="entry name" value="TAU_MAP_1"/>
    <property type="match status" value="1"/>
</dbReference>
<feature type="region of interest" description="Disordered" evidence="8">
    <location>
        <begin position="1890"/>
        <end position="2731"/>
    </location>
</feature>
<feature type="compositionally biased region" description="Basic and acidic residues" evidence="8">
    <location>
        <begin position="2228"/>
        <end position="2252"/>
    </location>
</feature>
<evidence type="ECO:0000256" key="1">
    <source>
        <dbReference type="ARBA" id="ARBA00004245"/>
    </source>
</evidence>
<feature type="compositionally biased region" description="Basic and acidic residues" evidence="8">
    <location>
        <begin position="2346"/>
        <end position="2364"/>
    </location>
</feature>
<keyword evidence="6 7" id="KW-0206">Cytoskeleton</keyword>
<keyword evidence="10" id="KW-1185">Reference proteome</keyword>
<name>A0AAD1RUL0_PELCU</name>
<keyword evidence="4 7" id="KW-0493">Microtubule</keyword>
<dbReference type="EMBL" id="OW240915">
    <property type="protein sequence ID" value="CAH2281722.1"/>
    <property type="molecule type" value="Genomic_DNA"/>
</dbReference>
<evidence type="ECO:0000256" key="3">
    <source>
        <dbReference type="ARBA" id="ARBA00022553"/>
    </source>
</evidence>
<feature type="region of interest" description="Disordered" evidence="8">
    <location>
        <begin position="915"/>
        <end position="941"/>
    </location>
</feature>
<feature type="region of interest" description="Disordered" evidence="8">
    <location>
        <begin position="438"/>
        <end position="467"/>
    </location>
</feature>
<feature type="compositionally biased region" description="Basic and acidic residues" evidence="8">
    <location>
        <begin position="919"/>
        <end position="932"/>
    </location>
</feature>
<evidence type="ECO:0000256" key="6">
    <source>
        <dbReference type="ARBA" id="ARBA00023212"/>
    </source>
</evidence>
<dbReference type="GO" id="GO:0031175">
    <property type="term" value="P:neuron projection development"/>
    <property type="evidence" value="ECO:0007669"/>
    <property type="project" value="TreeGrafter"/>
</dbReference>
<keyword evidence="3" id="KW-0597">Phosphoprotein</keyword>
<feature type="compositionally biased region" description="Low complexity" evidence="8">
    <location>
        <begin position="2425"/>
        <end position="2438"/>
    </location>
</feature>
<dbReference type="InterPro" id="IPR027324">
    <property type="entry name" value="MAP2/MAP4/Tau"/>
</dbReference>
<feature type="region of interest" description="Disordered" evidence="8">
    <location>
        <begin position="1075"/>
        <end position="1143"/>
    </location>
</feature>
<sequence>MADLEPNFSLEDALTDAPPQIEPEIKRDFISSLEAEPYDDVVGETCDKADYVPLLDDDETKEPGDGSQTSVLENGEHVGEGDAPNPFEPNQDEKAGSDILLLPCDNTSHHSFTEPFGEAELQHEAISRECLLDLTEPAQPADIDLLSKQPVAPGPNHTGFSQGAFDEEWLTGYPKAGDTDTPSDKNEDQGHAILCDASNDTLVKHPFQITEADPNSDIWQPTIAEQIALASHHSAEPVAVPDEVVLNLPEGPASVCDLTEVTGDSRFADSLHSEEMVLEDEGPTEPKQSAASALPVESAASTDVLSSTLHEQQPVAQNQEQPDVSATAPEYLAMETQIEGSEGTPEASDQPAEQLKADEAILEESKVPSNERLVTLIEDQVVTPLSIVDERSDAHIVSDDKTIEAAVSVTDIVQSDTAELCQGIQSDILEYPSEEIEPSLANPQRDQETEPDVTPQPPVDIKSAVPPPQLGQEIEYDVMPQIPMATESAVTPPQLGQEIEYDVTPQTSPGLESGVIEEPSEGIQSGVTEPYSEYIQSDLMEPNSEGIPSNITEPYSEGVQSEPLSPVGDESNTQQLGEIQAELPTPEMVPVVESALPLETSSETEQIKLQPPPSPQQVQAPIKSYYKTSDRRSGRPKTAAMPVSDAFAEPHLGNPNHTALESTDGLSNRAKALHKKAHDMMESRREVVKDGGDSECAQATMKKKKKKTRPKRGFSTKESEIVGEVVHLNTKPETRSYYVPPALAARVEEQKGFPQERGHSPTHDLAVGNFKISSDVSQVVEKGIKDAEIREDGGSILLSPKVLEPSTQNQFYPSGPFRPLPKRMEDEDRVHLESSVRLLDKNRKSETPQDAKIGFADTDITKCPYLQQELASSHFTEKAAKSERVSAEALWVLENTDLNIAEDLGYQEADAGKSQLAAKKMDKPKNRDKRTNEQTNAGLKLGPSKLQAGQMEMVFPEYGGFLAEKPVFLDNISVSDDQFSFISGEIPTDKGDRKGAISERKTKGKTNSNPSLVEPLQSDIYQCPAAKQESSPDTEVDKYKEIKGITLITSSSDVGSFPSVEEVKNIHHGLLVKLPDSESLHPPHNVEKREKLKKSVKGAKSLRSTLDDNPPEMSELELKESSPKYKISDTSLSRGQQGKLKKGKAKTECNSAACIENTAEPRASAGSIDLLLQNEVMNKHSEPETFIQEQILHLEDRTPESPVSERTGGGQKAELFIGDKDSLEKIFSYGQKGKNVNQDNSSKMMPTGNVDNGGDTQNIICPSGTVALAGPDGSSVQDAASASFKLELKETSQEVETPISNQTINIDKFSAPIVSVTERQYESFSYQKSKSSKVKIKSYSAQPVGMINADFKTEFQDISGSGNVYLGADVISKPAETSIATISTAESEPFKLGLEEHRVELEPSVIDEIATGKDARFLGDIGSPEETFSYLHKKKNKSIKGKAKTKSATPGNVVQKVDEEDQYSGCPLPILNREMELCSNSSELDATKIQESESLPLLLKYEQTRLKDKAPVFQPMFGADKKFALFEGGNQEPLADERSSQLKGKKGRPKVKQSSVGNTDGMIILGSDTGVKEVSISKLTETIVKKADRGSLKRQHSSEKQKKLLDDREVHSKDESKVIERIGLDGVLSPTHEPVRTPHTEKQEILLFPEEMSVKADFSSTPSEYVSDQLDTASKPEQCLLEQLSHDIDILTSNVLTKHQGVATTDTNRQIGQAEESKIEVSVPKASLKELQLAKEKNKFNDKQDCMLTDIQNITNTFETDIVKDLSEVIRSETNKDTDAMPKTVDSSLLPGKLHKARDVAVVNSVLFTEASTEVSKLVGKTTQTNSENVTKQPKDTVPLLGQEELGFVDQLSFFTFAVSSLLDEEREVASPVLHSEKMTDLQLEERSPAQGNKLNVEPSPAQGNKLNVEPSPAQGNKLNVEPSPAQGNKLNVEPSPAQGNKLNVEPSPAQGNKLNVEQSPAQGNKLNEEPSPAQGNKLNEEPSPAQGNKLNVEPSPAQGNKLNEEPSPAQGNKLNEEPSPAQGNKLNEEPSPAQGNKLNEEPSPAQGNKLNEEPSPAQGNKLNEEPSPAQGNKLNEEPSPAQGNKLNEEPSPAQGNKLNEEPSPAQGNKLNEEPSPAQGNKLNEVHEPKSVAAGGEELPEKSDLSTSEKTNFKEKIKPPVHKSKGQMAPTERNHLNRKTQMQTGIPPQTNHGNPEDKAKASAPLKGYMRPTKSRGMTPPPLKSAAVESEKSKPLKDVRLSTQKPDKGKPEIVETPPVTTANDITAPPNKELPASPEKKVKVSTTTLSSKSAAAKGKPSTGPSPKKPVSSTPTPKKPPSPALAQGSTSTPRRPLGSAGRPSSLTPKDSKDIKPKSPVKSPDKKPATTKPLTLSTPRSSVKASPATTKVTSSAPPADGTAATKPNGTPKRPVATKNDVKSTEFKKTTTTKSPTDLTRTKPVSADSAKINGAAPAGTTTVPTRPKPAAPKPSSAPAVTSDTKKLAPARSVPVSKPTTTTQNKSTTAAKPITAPKQSRPPSATAPDLKNIRSKIGSTDNLKHQPGGGKAKVEKKPVPASTTARKPVTLAGPKSTAPKPAVTKESVPKQSNEKVPNAAKPAAGSARPQAPSNHKPGSANVQIVNKKIDVSKVSSKCGSKANLKPKSGGGDSKTEASNGNSKKQEETMSAPKENNKDLKSPESESVSPPQNGHPATLTTSPSEEAQENGVGDLVSLEGGNPKENQSFNTLIPETSI</sequence>
<dbReference type="Pfam" id="PF00418">
    <property type="entry name" value="Tubulin-binding"/>
    <property type="match status" value="2"/>
</dbReference>
<evidence type="ECO:0000313" key="9">
    <source>
        <dbReference type="EMBL" id="CAH2281722.1"/>
    </source>
</evidence>
<feature type="compositionally biased region" description="Polar residues" evidence="8">
    <location>
        <begin position="2179"/>
        <end position="2193"/>
    </location>
</feature>